<sequence length="190" mass="22342">MNDLKILQRINQYPNSIFSVSDLGKILNSKEKNLRTVIHRLSKRGVIQKLGRGWYSAYNKIVIPEQVTSQIYYPSYLSLKTVLSKVGVVNQIPRQIYSVTLNKSYQAKINNILLVYRQVKRELFFGFYQKENQYIAYPEKALLDLIYFVSRGVETVSWQEMDLSRLNKKKLFRWVKSYPSAAKKYLIDSI</sequence>
<dbReference type="EMBL" id="MGAF01000005">
    <property type="protein sequence ID" value="OGK42686.1"/>
    <property type="molecule type" value="Genomic_DNA"/>
</dbReference>
<dbReference type="Proteomes" id="UP000179270">
    <property type="component" value="Unassembled WGS sequence"/>
</dbReference>
<proteinExistence type="predicted"/>
<comment type="caution">
    <text evidence="1">The sequence shown here is derived from an EMBL/GenBank/DDBJ whole genome shotgun (WGS) entry which is preliminary data.</text>
</comment>
<gene>
    <name evidence="1" type="ORF">A3A74_00060</name>
</gene>
<name>A0A1F7IH38_9BACT</name>
<dbReference type="STRING" id="1802055.A3A74_00060"/>
<evidence type="ECO:0000313" key="2">
    <source>
        <dbReference type="Proteomes" id="UP000179270"/>
    </source>
</evidence>
<reference evidence="1 2" key="1">
    <citation type="journal article" date="2016" name="Nat. Commun.">
        <title>Thousands of microbial genomes shed light on interconnected biogeochemical processes in an aquifer system.</title>
        <authorList>
            <person name="Anantharaman K."/>
            <person name="Brown C.T."/>
            <person name="Hug L.A."/>
            <person name="Sharon I."/>
            <person name="Castelle C.J."/>
            <person name="Probst A.J."/>
            <person name="Thomas B.C."/>
            <person name="Singh A."/>
            <person name="Wilkins M.J."/>
            <person name="Karaoz U."/>
            <person name="Brodie E.L."/>
            <person name="Williams K.H."/>
            <person name="Hubbard S.S."/>
            <person name="Banfield J.F."/>
        </authorList>
    </citation>
    <scope>NUCLEOTIDE SEQUENCE [LARGE SCALE GENOMIC DNA]</scope>
</reference>
<dbReference type="AlphaFoldDB" id="A0A1F7IH38"/>
<protein>
    <recommendedName>
        <fullName evidence="3">AbiEi antitoxin C-terminal domain-containing protein</fullName>
    </recommendedName>
</protein>
<organism evidence="1 2">
    <name type="scientific">Candidatus Roizmanbacteria bacterium RIFCSPLOWO2_01_FULL_35_13</name>
    <dbReference type="NCBI Taxonomy" id="1802055"/>
    <lineage>
        <taxon>Bacteria</taxon>
        <taxon>Candidatus Roizmaniibacteriota</taxon>
    </lineage>
</organism>
<evidence type="ECO:0000313" key="1">
    <source>
        <dbReference type="EMBL" id="OGK42686.1"/>
    </source>
</evidence>
<accession>A0A1F7IH38</accession>
<evidence type="ECO:0008006" key="3">
    <source>
        <dbReference type="Google" id="ProtNLM"/>
    </source>
</evidence>